<accession>A0A378JGW6</accession>
<organism evidence="1 2">
    <name type="scientific">Legionella busanensis</name>
    <dbReference type="NCBI Taxonomy" id="190655"/>
    <lineage>
        <taxon>Bacteria</taxon>
        <taxon>Pseudomonadati</taxon>
        <taxon>Pseudomonadota</taxon>
        <taxon>Gammaproteobacteria</taxon>
        <taxon>Legionellales</taxon>
        <taxon>Legionellaceae</taxon>
        <taxon>Legionella</taxon>
    </lineage>
</organism>
<dbReference type="AlphaFoldDB" id="A0A378JGW6"/>
<keyword evidence="2" id="KW-1185">Reference proteome</keyword>
<proteinExistence type="predicted"/>
<evidence type="ECO:0000313" key="1">
    <source>
        <dbReference type="EMBL" id="STX50425.1"/>
    </source>
</evidence>
<protein>
    <submittedName>
        <fullName evidence="1">Uncharacterized protein</fullName>
    </submittedName>
</protein>
<dbReference type="EMBL" id="UGOD01000001">
    <property type="protein sequence ID" value="STX50425.1"/>
    <property type="molecule type" value="Genomic_DNA"/>
</dbReference>
<dbReference type="Proteomes" id="UP000254794">
    <property type="component" value="Unassembled WGS sequence"/>
</dbReference>
<reference evidence="1 2" key="1">
    <citation type="submission" date="2018-06" db="EMBL/GenBank/DDBJ databases">
        <authorList>
            <consortium name="Pathogen Informatics"/>
            <person name="Doyle S."/>
        </authorList>
    </citation>
    <scope>NUCLEOTIDE SEQUENCE [LARGE SCALE GENOMIC DNA]</scope>
    <source>
        <strain evidence="1 2">NCTC13316</strain>
    </source>
</reference>
<gene>
    <name evidence="1" type="ORF">NCTC13316_00506</name>
</gene>
<name>A0A378JGW6_9GAMM</name>
<sequence length="103" mass="11433">MILKDTVPYNLELDELTVLAGVLGHSLSGGGALHFKTQNLMVERLQAELTKLKEDDDPKAALLSKIIQKINATEPARWGNIKMNLNLKLSQAADFEEQQGLYN</sequence>
<evidence type="ECO:0000313" key="2">
    <source>
        <dbReference type="Proteomes" id="UP000254794"/>
    </source>
</evidence>